<dbReference type="Gene3D" id="3.40.50.20">
    <property type="match status" value="1"/>
</dbReference>
<dbReference type="Pfam" id="PF18603">
    <property type="entry name" value="LAL_C2"/>
    <property type="match status" value="1"/>
</dbReference>
<dbReference type="SMART" id="SM01209">
    <property type="entry name" value="GARS_A"/>
    <property type="match status" value="1"/>
</dbReference>
<dbReference type="AlphaFoldDB" id="A0A2N6D0X8"/>
<feature type="domain" description="ATP-grasp" evidence="5">
    <location>
        <begin position="119"/>
        <end position="319"/>
    </location>
</feature>
<evidence type="ECO:0000256" key="1">
    <source>
        <dbReference type="ARBA" id="ARBA00022598"/>
    </source>
</evidence>
<dbReference type="InterPro" id="IPR052032">
    <property type="entry name" value="ATP-dep_AA_Ligase"/>
</dbReference>
<dbReference type="GO" id="GO:0046872">
    <property type="term" value="F:metal ion binding"/>
    <property type="evidence" value="ECO:0007669"/>
    <property type="project" value="InterPro"/>
</dbReference>
<evidence type="ECO:0000256" key="3">
    <source>
        <dbReference type="ARBA" id="ARBA00022840"/>
    </source>
</evidence>
<dbReference type="EMBL" id="PKUN01000001">
    <property type="protein sequence ID" value="PLX63340.1"/>
    <property type="molecule type" value="Genomic_DNA"/>
</dbReference>
<reference evidence="6 7" key="1">
    <citation type="submission" date="2017-11" db="EMBL/GenBank/DDBJ databases">
        <title>Genome-resolved metagenomics identifies genetic mobility, metabolic interactions, and unexpected diversity in perchlorate-reducing communities.</title>
        <authorList>
            <person name="Barnum T.P."/>
            <person name="Figueroa I.A."/>
            <person name="Carlstrom C.I."/>
            <person name="Lucas L.N."/>
            <person name="Engelbrektson A.L."/>
            <person name="Coates J.D."/>
        </authorList>
    </citation>
    <scope>NUCLEOTIDE SEQUENCE [LARGE SCALE GENOMIC DNA]</scope>
    <source>
        <strain evidence="6">BM301</strain>
    </source>
</reference>
<evidence type="ECO:0000313" key="6">
    <source>
        <dbReference type="EMBL" id="PLX63340.1"/>
    </source>
</evidence>
<dbReference type="PANTHER" id="PTHR43585">
    <property type="entry name" value="FUMIPYRROLE BIOSYNTHESIS PROTEIN C"/>
    <property type="match status" value="1"/>
</dbReference>
<evidence type="ECO:0000256" key="4">
    <source>
        <dbReference type="PROSITE-ProRule" id="PRU00409"/>
    </source>
</evidence>
<proteinExistence type="predicted"/>
<dbReference type="InterPro" id="IPR041472">
    <property type="entry name" value="BL00235/CARNS1_N"/>
</dbReference>
<accession>A0A2N6D0X8</accession>
<dbReference type="InterPro" id="IPR040570">
    <property type="entry name" value="LAL_C2"/>
</dbReference>
<keyword evidence="1" id="KW-0436">Ligase</keyword>
<keyword evidence="3 4" id="KW-0067">ATP-binding</keyword>
<dbReference type="STRING" id="1111735.GCA_000428045_03573"/>
<organism evidence="6 7">
    <name type="scientific">Sedimenticola selenatireducens</name>
    <dbReference type="NCBI Taxonomy" id="191960"/>
    <lineage>
        <taxon>Bacteria</taxon>
        <taxon>Pseudomonadati</taxon>
        <taxon>Pseudomonadota</taxon>
        <taxon>Gammaproteobacteria</taxon>
        <taxon>Chromatiales</taxon>
        <taxon>Sedimenticolaceae</taxon>
        <taxon>Sedimenticola</taxon>
    </lineage>
</organism>
<gene>
    <name evidence="6" type="ORF">C0630_00020</name>
</gene>
<dbReference type="RefSeq" id="WP_273437095.1">
    <property type="nucleotide sequence ID" value="NZ_PKUN01000001.1"/>
</dbReference>
<evidence type="ECO:0000313" key="7">
    <source>
        <dbReference type="Proteomes" id="UP000235015"/>
    </source>
</evidence>
<evidence type="ECO:0000256" key="2">
    <source>
        <dbReference type="ARBA" id="ARBA00022741"/>
    </source>
</evidence>
<dbReference type="InterPro" id="IPR011761">
    <property type="entry name" value="ATP-grasp"/>
</dbReference>
<keyword evidence="2 4" id="KW-0547">Nucleotide-binding</keyword>
<dbReference type="Gene3D" id="3.30.470.20">
    <property type="entry name" value="ATP-grasp fold, B domain"/>
    <property type="match status" value="1"/>
</dbReference>
<evidence type="ECO:0000259" key="5">
    <source>
        <dbReference type="PROSITE" id="PS50975"/>
    </source>
</evidence>
<dbReference type="GO" id="GO:0016874">
    <property type="term" value="F:ligase activity"/>
    <property type="evidence" value="ECO:0007669"/>
    <property type="project" value="UniProtKB-KW"/>
</dbReference>
<dbReference type="GO" id="GO:0005524">
    <property type="term" value="F:ATP binding"/>
    <property type="evidence" value="ECO:0007669"/>
    <property type="project" value="UniProtKB-UniRule"/>
</dbReference>
<protein>
    <recommendedName>
        <fullName evidence="5">ATP-grasp domain-containing protein</fullName>
    </recommendedName>
</protein>
<dbReference type="PANTHER" id="PTHR43585:SF2">
    <property type="entry name" value="ATP-GRASP ENZYME FSQD"/>
    <property type="match status" value="1"/>
</dbReference>
<comment type="caution">
    <text evidence="6">The sequence shown here is derived from an EMBL/GenBank/DDBJ whole genome shotgun (WGS) entry which is preliminary data.</text>
</comment>
<dbReference type="Pfam" id="PF18130">
    <property type="entry name" value="ATPgrasp_N"/>
    <property type="match status" value="1"/>
</dbReference>
<name>A0A2N6D0X8_9GAMM</name>
<dbReference type="Pfam" id="PF13535">
    <property type="entry name" value="ATP-grasp_4"/>
    <property type="match status" value="1"/>
</dbReference>
<dbReference type="Proteomes" id="UP000235015">
    <property type="component" value="Unassembled WGS sequence"/>
</dbReference>
<dbReference type="PROSITE" id="PS50975">
    <property type="entry name" value="ATP_GRASP"/>
    <property type="match status" value="1"/>
</dbReference>
<dbReference type="SUPFAM" id="SSF56059">
    <property type="entry name" value="Glutathione synthetase ATP-binding domain-like"/>
    <property type="match status" value="1"/>
</dbReference>
<sequence>MCLNLPQMQSRLLLISPGQSYRLAPYLKAAERLGVSLTIVSDSRYSLTREVADGIQGDFTEPSALLDAIIAQAQTTPFSGVVASDDSTVELAARIATRLGLPTNSIASATLSHRKDLARRQLQAAGLPVPEHWQLDLAREIAPQLQGLPYPVVLKPVSLSASRGVIRANDPDEAAQACRTIARIIAPLSNPIERQTLLIECYLPGQEVALEGLLQQGVFTPLALFDKPDPLTGPYFEETYYITPSRLPDAIQQRIRQTVADACRIYGLHQGPVHAELRIDGNQVWILEIASRTIGGECSRSLDAVLARPLEEYVLAAAMGNPLPVERRSGASGVLMIPIPRAGVLRRINGVQEIRTLPHITDIRISMESGQVVETLPEASSYLGFIYSTADTPQAAEQALRNAHRALDITIDPLLNS</sequence>